<keyword evidence="3" id="KW-1185">Reference proteome</keyword>
<accession>A0ABS5BQM5</accession>
<dbReference type="InterPro" id="IPR030890">
    <property type="entry name" value="LP_HExxH_w_TonB"/>
</dbReference>
<dbReference type="Gene3D" id="3.40.390.70">
    <property type="match status" value="1"/>
</dbReference>
<comment type="caution">
    <text evidence="2">The sequence shown here is derived from an EMBL/GenBank/DDBJ whole genome shotgun (WGS) entry which is preliminary data.</text>
</comment>
<proteinExistence type="predicted"/>
<dbReference type="EMBL" id="JAGKQQ010000001">
    <property type="protein sequence ID" value="MBP3956012.1"/>
    <property type="molecule type" value="Genomic_DNA"/>
</dbReference>
<keyword evidence="1" id="KW-0732">Signal</keyword>
<dbReference type="Proteomes" id="UP000676565">
    <property type="component" value="Unassembled WGS sequence"/>
</dbReference>
<reference evidence="2 3" key="1">
    <citation type="submission" date="2021-04" db="EMBL/GenBank/DDBJ databases">
        <authorList>
            <person name="Ivanova A."/>
        </authorList>
    </citation>
    <scope>NUCLEOTIDE SEQUENCE [LARGE SCALE GENOMIC DNA]</scope>
    <source>
        <strain evidence="2 3">G18</strain>
    </source>
</reference>
<feature type="signal peptide" evidence="1">
    <location>
        <begin position="1"/>
        <end position="26"/>
    </location>
</feature>
<dbReference type="RefSeq" id="WP_210654053.1">
    <property type="nucleotide sequence ID" value="NZ_JAGKQQ010000001.1"/>
</dbReference>
<name>A0ABS5BQM5_9BACT</name>
<gene>
    <name evidence="2" type="ORF">J8F10_12020</name>
</gene>
<dbReference type="Pfam" id="PF15890">
    <property type="entry name" value="Peptidase_Mx1"/>
    <property type="match status" value="1"/>
</dbReference>
<organism evidence="2 3">
    <name type="scientific">Gemmata palustris</name>
    <dbReference type="NCBI Taxonomy" id="2822762"/>
    <lineage>
        <taxon>Bacteria</taxon>
        <taxon>Pseudomonadati</taxon>
        <taxon>Planctomycetota</taxon>
        <taxon>Planctomycetia</taxon>
        <taxon>Gemmatales</taxon>
        <taxon>Gemmataceae</taxon>
        <taxon>Gemmata</taxon>
    </lineage>
</organism>
<evidence type="ECO:0000313" key="3">
    <source>
        <dbReference type="Proteomes" id="UP000676565"/>
    </source>
</evidence>
<evidence type="ECO:0000313" key="2">
    <source>
        <dbReference type="EMBL" id="MBP3956012.1"/>
    </source>
</evidence>
<sequence length="308" mass="34345">MTERSRRVSPALALLAFGLLSSAARARDPLPGAGADPLEAVARAYRIEVTTESAFPVRTTYGAIDGKSPDRAARERYVPLFISEFTLYPRELVTRSKLKRVVLCAELSFAGQRRNAVPDFEHDTLYLDAERGAGDRTYLRKVIHHEFFHIIDYRDDGQLYSDAGWAALNPRDFMYGTGGANAQTTSTTSVLTSAVPGFLNHYSTTGVEEDKAEVFANMIVDSAYVEERIKTDRVLASKVERMRALMARFCPDANESFWTAARRVDRADAAPGSKADSCAPESSSCRPACLVDRWRLLRVPHRRLLRCD</sequence>
<protein>
    <recommendedName>
        <fullName evidence="4">Lipoprotein</fullName>
    </recommendedName>
</protein>
<feature type="chain" id="PRO_5046032046" description="Lipoprotein" evidence="1">
    <location>
        <begin position="27"/>
        <end position="308"/>
    </location>
</feature>
<evidence type="ECO:0008006" key="4">
    <source>
        <dbReference type="Google" id="ProtNLM"/>
    </source>
</evidence>
<evidence type="ECO:0000256" key="1">
    <source>
        <dbReference type="SAM" id="SignalP"/>
    </source>
</evidence>